<dbReference type="PROSITE" id="PS50045">
    <property type="entry name" value="SIGMA54_INTERACT_4"/>
    <property type="match status" value="1"/>
</dbReference>
<evidence type="ECO:0008006" key="10">
    <source>
        <dbReference type="Google" id="ProtNLM"/>
    </source>
</evidence>
<dbReference type="PROSITE" id="PS50110">
    <property type="entry name" value="RESPONSE_REGULATORY"/>
    <property type="match status" value="1"/>
</dbReference>
<evidence type="ECO:0000259" key="7">
    <source>
        <dbReference type="PROSITE" id="PS50110"/>
    </source>
</evidence>
<evidence type="ECO:0000256" key="1">
    <source>
        <dbReference type="ARBA" id="ARBA00022741"/>
    </source>
</evidence>
<evidence type="ECO:0000256" key="2">
    <source>
        <dbReference type="ARBA" id="ARBA00022840"/>
    </source>
</evidence>
<evidence type="ECO:0000313" key="9">
    <source>
        <dbReference type="Proteomes" id="UP000488506"/>
    </source>
</evidence>
<dbReference type="AlphaFoldDB" id="A0A833L128"/>
<dbReference type="InterPro" id="IPR025944">
    <property type="entry name" value="Sigma_54_int_dom_CS"/>
</dbReference>
<keyword evidence="2" id="KW-0067">ATP-binding</keyword>
<dbReference type="Proteomes" id="UP000488506">
    <property type="component" value="Unassembled WGS sequence"/>
</dbReference>
<keyword evidence="5" id="KW-0597">Phosphoprotein</keyword>
<dbReference type="Pfam" id="PF00158">
    <property type="entry name" value="Sigma54_activat"/>
    <property type="match status" value="1"/>
</dbReference>
<dbReference type="InterPro" id="IPR011006">
    <property type="entry name" value="CheY-like_superfamily"/>
</dbReference>
<dbReference type="GO" id="GO:0006355">
    <property type="term" value="P:regulation of DNA-templated transcription"/>
    <property type="evidence" value="ECO:0007669"/>
    <property type="project" value="InterPro"/>
</dbReference>
<evidence type="ECO:0000256" key="3">
    <source>
        <dbReference type="ARBA" id="ARBA00023015"/>
    </source>
</evidence>
<feature type="modified residue" description="4-aspartylphosphate" evidence="5">
    <location>
        <position position="54"/>
    </location>
</feature>
<proteinExistence type="predicted"/>
<dbReference type="PROSITE" id="PS00688">
    <property type="entry name" value="SIGMA54_INTERACT_3"/>
    <property type="match status" value="1"/>
</dbReference>
<dbReference type="GO" id="GO:0000160">
    <property type="term" value="P:phosphorelay signal transduction system"/>
    <property type="evidence" value="ECO:0007669"/>
    <property type="project" value="InterPro"/>
</dbReference>
<dbReference type="FunFam" id="3.40.50.300:FF:000006">
    <property type="entry name" value="DNA-binding transcriptional regulator NtrC"/>
    <property type="match status" value="1"/>
</dbReference>
<dbReference type="Gene3D" id="1.10.8.60">
    <property type="match status" value="1"/>
</dbReference>
<feature type="domain" description="Sigma-54 factor interaction" evidence="6">
    <location>
        <begin position="144"/>
        <end position="373"/>
    </location>
</feature>
<dbReference type="PANTHER" id="PTHR32071:SF57">
    <property type="entry name" value="C4-DICARBOXYLATE TRANSPORT TRANSCRIPTIONAL REGULATORY PROTEIN DCTD"/>
    <property type="match status" value="1"/>
</dbReference>
<comment type="caution">
    <text evidence="8">The sequence shown here is derived from an EMBL/GenBank/DDBJ whole genome shotgun (WGS) entry which is preliminary data.</text>
</comment>
<dbReference type="Gene3D" id="3.40.50.300">
    <property type="entry name" value="P-loop containing nucleotide triphosphate hydrolases"/>
    <property type="match status" value="1"/>
</dbReference>
<dbReference type="InterPro" id="IPR002078">
    <property type="entry name" value="Sigma_54_int"/>
</dbReference>
<feature type="domain" description="Response regulatory" evidence="7">
    <location>
        <begin position="6"/>
        <end position="119"/>
    </location>
</feature>
<reference evidence="8 9" key="1">
    <citation type="submission" date="2019-12" db="EMBL/GenBank/DDBJ databases">
        <authorList>
            <person name="Wolfe R."/>
            <person name="Danczak R."/>
            <person name="Wilkins M."/>
        </authorList>
    </citation>
    <scope>NUCLEOTIDE SEQUENCE [LARGE SCALE GENOMIC DNA]</scope>
    <source>
        <strain evidence="8">X2_MaxBin.013</strain>
    </source>
</reference>
<dbReference type="Pfam" id="PF00072">
    <property type="entry name" value="Response_reg"/>
    <property type="match status" value="1"/>
</dbReference>
<dbReference type="InterPro" id="IPR001789">
    <property type="entry name" value="Sig_transdc_resp-reg_receiver"/>
</dbReference>
<accession>A0A833L128</accession>
<dbReference type="InterPro" id="IPR003593">
    <property type="entry name" value="AAA+_ATPase"/>
</dbReference>
<dbReference type="InterPro" id="IPR058031">
    <property type="entry name" value="AAA_lid_NorR"/>
</dbReference>
<evidence type="ECO:0000313" key="8">
    <source>
        <dbReference type="EMBL" id="KAF0134244.1"/>
    </source>
</evidence>
<dbReference type="SUPFAM" id="SSF52172">
    <property type="entry name" value="CheY-like"/>
    <property type="match status" value="1"/>
</dbReference>
<dbReference type="SMART" id="SM00448">
    <property type="entry name" value="REC"/>
    <property type="match status" value="1"/>
</dbReference>
<dbReference type="PANTHER" id="PTHR32071">
    <property type="entry name" value="TRANSCRIPTIONAL REGULATORY PROTEIN"/>
    <property type="match status" value="1"/>
</dbReference>
<gene>
    <name evidence="8" type="ORF">FD145_756</name>
</gene>
<evidence type="ECO:0000259" key="6">
    <source>
        <dbReference type="PROSITE" id="PS50045"/>
    </source>
</evidence>
<evidence type="ECO:0000256" key="4">
    <source>
        <dbReference type="ARBA" id="ARBA00023163"/>
    </source>
</evidence>
<dbReference type="Gene3D" id="3.40.50.2300">
    <property type="match status" value="1"/>
</dbReference>
<name>A0A833L128_UNCSA</name>
<keyword evidence="3" id="KW-0805">Transcription regulation</keyword>
<keyword evidence="4" id="KW-0804">Transcription</keyword>
<dbReference type="SUPFAM" id="SSF52540">
    <property type="entry name" value="P-loop containing nucleoside triphosphate hydrolases"/>
    <property type="match status" value="1"/>
</dbReference>
<protein>
    <recommendedName>
        <fullName evidence="10">Sigma-54-dependent Fis family transcriptional regulator</fullName>
    </recommendedName>
</protein>
<sequence length="390" mass="43869">MPNKENILIIDDEIDMQETLKSILKKKYSPQAVSSGKQGISEIKKKEYSLLLLDLKMPEMDGIETLTKIKELDPQMLVIIITASKDIKSAVEAMKLGAEDYVSKPFEVEELLAIIKKALDKRSLERENQALREIVEEQERYCDIIGNSEKIKNVIKLISNISKTDSTILITGESGSGKEIAAKAIHKLSNRSRKPFIAVNCAAIPENLLESELFGHERGAFTGALDRRIGKFELAGGGTMFLDEVGCMSPAMQAKLLRVLEEKSVERVGGNGPIQVDVRILSATNIDFKKFIKDGKFREDLYYRLNVIPVEMPSLKERREDIPLFISYFLDKFNKELNRKIKNLSPAAQKILYNYNYPGNVRELKNIMERAVVLTNGDTINESGIIGLTV</sequence>
<dbReference type="SMART" id="SM00382">
    <property type="entry name" value="AAA"/>
    <property type="match status" value="1"/>
</dbReference>
<dbReference type="InterPro" id="IPR027417">
    <property type="entry name" value="P-loop_NTPase"/>
</dbReference>
<evidence type="ECO:0000256" key="5">
    <source>
        <dbReference type="PROSITE-ProRule" id="PRU00169"/>
    </source>
</evidence>
<dbReference type="CDD" id="cd00009">
    <property type="entry name" value="AAA"/>
    <property type="match status" value="1"/>
</dbReference>
<dbReference type="EMBL" id="WPAF01000010">
    <property type="protein sequence ID" value="KAF0134244.1"/>
    <property type="molecule type" value="Genomic_DNA"/>
</dbReference>
<organism evidence="8 9">
    <name type="scientific">Candidatus Saganbacteria bacterium</name>
    <dbReference type="NCBI Taxonomy" id="2575572"/>
    <lineage>
        <taxon>Bacteria</taxon>
        <taxon>Bacillati</taxon>
        <taxon>Saganbacteria</taxon>
    </lineage>
</organism>
<keyword evidence="1" id="KW-0547">Nucleotide-binding</keyword>
<dbReference type="Pfam" id="PF25601">
    <property type="entry name" value="AAA_lid_14"/>
    <property type="match status" value="1"/>
</dbReference>
<dbReference type="GO" id="GO:0005524">
    <property type="term" value="F:ATP binding"/>
    <property type="evidence" value="ECO:0007669"/>
    <property type="project" value="UniProtKB-KW"/>
</dbReference>